<dbReference type="Gene3D" id="1.20.1280.50">
    <property type="match status" value="1"/>
</dbReference>
<evidence type="ECO:0000313" key="2">
    <source>
        <dbReference type="EMBL" id="KZW01837.1"/>
    </source>
</evidence>
<keyword evidence="3" id="KW-1185">Reference proteome</keyword>
<dbReference type="InParanoid" id="A0A165P9D9"/>
<dbReference type="AlphaFoldDB" id="A0A165P9D9"/>
<dbReference type="Proteomes" id="UP000077266">
    <property type="component" value="Unassembled WGS sequence"/>
</dbReference>
<dbReference type="Pfam" id="PF12937">
    <property type="entry name" value="F-box-like"/>
    <property type="match status" value="1"/>
</dbReference>
<feature type="domain" description="F-box" evidence="1">
    <location>
        <begin position="69"/>
        <end position="116"/>
    </location>
</feature>
<dbReference type="InterPro" id="IPR036047">
    <property type="entry name" value="F-box-like_dom_sf"/>
</dbReference>
<proteinExistence type="predicted"/>
<sequence>MADISGLLAHLPTDLENELAETALRVLRAAQQRSCATTDTNALGSLVLSMLDCVKSALLPDLRAHNAAQIARAGLPEELWCMIWGHLSMEDRVRVTHVCSAWRQLAVGTPRLWCSLDFFSSRHDGDCDCGRCRFLHDEDAVCDRCDDDLLVGRSNIVLVTALLPRSQQLPLHLHVDTPHYETDEEVLHEIAVTLLAHAHRLEVISIYSQDEQTVLRLLNGLGPTLPALRVLDCNIAHFASLVKAMPAMLPCLQTVALRDGYGYVDSEDYADAPSFPSVHTLHIRLSNQNDLESYLNTFPSVQHLHVTVARAAMRTAPAIPLSGRTNARSISSVHVYDVSPSYEDAVLAFFHDVNLHTLVIVYDPDPSPEDSSERPSPCRGLDVFVDLSCPTILHCSAKGAHDAVLSAEDNGKRREVRIPSSTVGFLWKSLSTTHLSTVRIDASLCPALFCSGAPEFPALRLFEIAFQGSDEFLGVLGKDIIRRMSSMSTPSLDTLRILNLGPSFARIDASYIALFTNLFCGGRVIRTLSLRRILVICDAEELSSIANTVEYGVQGGFPG</sequence>
<organism evidence="2 3">
    <name type="scientific">Exidia glandulosa HHB12029</name>
    <dbReference type="NCBI Taxonomy" id="1314781"/>
    <lineage>
        <taxon>Eukaryota</taxon>
        <taxon>Fungi</taxon>
        <taxon>Dikarya</taxon>
        <taxon>Basidiomycota</taxon>
        <taxon>Agaricomycotina</taxon>
        <taxon>Agaricomycetes</taxon>
        <taxon>Auriculariales</taxon>
        <taxon>Exidiaceae</taxon>
        <taxon>Exidia</taxon>
    </lineage>
</organism>
<accession>A0A165P9D9</accession>
<dbReference type="InterPro" id="IPR001810">
    <property type="entry name" value="F-box_dom"/>
</dbReference>
<name>A0A165P9D9_EXIGL</name>
<gene>
    <name evidence="2" type="ORF">EXIGLDRAFT_716479</name>
</gene>
<dbReference type="SUPFAM" id="SSF81383">
    <property type="entry name" value="F-box domain"/>
    <property type="match status" value="1"/>
</dbReference>
<reference evidence="2 3" key="1">
    <citation type="journal article" date="2016" name="Mol. Biol. Evol.">
        <title>Comparative Genomics of Early-Diverging Mushroom-Forming Fungi Provides Insights into the Origins of Lignocellulose Decay Capabilities.</title>
        <authorList>
            <person name="Nagy L.G."/>
            <person name="Riley R."/>
            <person name="Tritt A."/>
            <person name="Adam C."/>
            <person name="Daum C."/>
            <person name="Floudas D."/>
            <person name="Sun H."/>
            <person name="Yadav J.S."/>
            <person name="Pangilinan J."/>
            <person name="Larsson K.H."/>
            <person name="Matsuura K."/>
            <person name="Barry K."/>
            <person name="Labutti K."/>
            <person name="Kuo R."/>
            <person name="Ohm R.A."/>
            <person name="Bhattacharya S.S."/>
            <person name="Shirouzu T."/>
            <person name="Yoshinaga Y."/>
            <person name="Martin F.M."/>
            <person name="Grigoriev I.V."/>
            <person name="Hibbett D.S."/>
        </authorList>
    </citation>
    <scope>NUCLEOTIDE SEQUENCE [LARGE SCALE GENOMIC DNA]</scope>
    <source>
        <strain evidence="2 3">HHB12029</strain>
    </source>
</reference>
<protein>
    <recommendedName>
        <fullName evidence="1">F-box domain-containing protein</fullName>
    </recommendedName>
</protein>
<evidence type="ECO:0000259" key="1">
    <source>
        <dbReference type="PROSITE" id="PS50181"/>
    </source>
</evidence>
<dbReference type="PROSITE" id="PS50181">
    <property type="entry name" value="FBOX"/>
    <property type="match status" value="1"/>
</dbReference>
<evidence type="ECO:0000313" key="3">
    <source>
        <dbReference type="Proteomes" id="UP000077266"/>
    </source>
</evidence>
<dbReference type="EMBL" id="KV425891">
    <property type="protein sequence ID" value="KZW01837.1"/>
    <property type="molecule type" value="Genomic_DNA"/>
</dbReference>
<dbReference type="OrthoDB" id="2269034at2759"/>